<keyword evidence="2 3" id="KW-0456">Lyase</keyword>
<gene>
    <name evidence="5" type="ORF">SAMN05660226_03104</name>
</gene>
<keyword evidence="6" id="KW-1185">Reference proteome</keyword>
<sequence length="318" mass="35131">MSNKNKGYIPVMLTPFEENGAVDYKGLTKLTESYLRAGAAGLFANCLSSEMFELNEVERLAVTQHVINVAGGAVPVVATTTFGGTVFQQADFTKRMYDVGIDAAIVITNMLAGAAEADEVFEENVFKLLDATNGIPLGFYECPDPFKRVLSAAQLKQFVDTGRVIYHKDTSLDIEQVRAKLEVTRDVAAFGLYDAYMVHAVESLKAGAAGLSCIQGNYFPELIVWLCENYDNTALADEVARVQQFFIDHMDVMHAVYPVAAKYFLQKRGMPIATFTRRDVGVFDEQVKQRVEVLYDAYQQLFQHIEVSGVDGLPDGGK</sequence>
<dbReference type="PANTHER" id="PTHR12128">
    <property type="entry name" value="DIHYDRODIPICOLINATE SYNTHASE"/>
    <property type="match status" value="1"/>
</dbReference>
<dbReference type="SMART" id="SM01130">
    <property type="entry name" value="DHDPS"/>
    <property type="match status" value="1"/>
</dbReference>
<evidence type="ECO:0000256" key="3">
    <source>
        <dbReference type="PIRNR" id="PIRNR001365"/>
    </source>
</evidence>
<name>A0A1T5E1V4_9SPHI</name>
<dbReference type="InterPro" id="IPR002220">
    <property type="entry name" value="DapA-like"/>
</dbReference>
<evidence type="ECO:0000256" key="2">
    <source>
        <dbReference type="ARBA" id="ARBA00023239"/>
    </source>
</evidence>
<dbReference type="InterPro" id="IPR013785">
    <property type="entry name" value="Aldolase_TIM"/>
</dbReference>
<dbReference type="Proteomes" id="UP000190541">
    <property type="component" value="Unassembled WGS sequence"/>
</dbReference>
<feature type="active site" description="Schiff-base intermediate with substrate" evidence="4">
    <location>
        <position position="168"/>
    </location>
</feature>
<dbReference type="PANTHER" id="PTHR12128:SF66">
    <property type="entry name" value="4-HYDROXY-2-OXOGLUTARATE ALDOLASE, MITOCHONDRIAL"/>
    <property type="match status" value="1"/>
</dbReference>
<dbReference type="GO" id="GO:0008840">
    <property type="term" value="F:4-hydroxy-tetrahydrodipicolinate synthase activity"/>
    <property type="evidence" value="ECO:0007669"/>
    <property type="project" value="TreeGrafter"/>
</dbReference>
<feature type="active site" description="Proton donor/acceptor" evidence="4">
    <location>
        <position position="140"/>
    </location>
</feature>
<evidence type="ECO:0000256" key="1">
    <source>
        <dbReference type="ARBA" id="ARBA00007592"/>
    </source>
</evidence>
<dbReference type="STRING" id="623280.SAMN05660226_03104"/>
<accession>A0A1T5E1V4</accession>
<dbReference type="RefSeq" id="WP_079717759.1">
    <property type="nucleotide sequence ID" value="NZ_FUYS01000008.1"/>
</dbReference>
<evidence type="ECO:0000256" key="4">
    <source>
        <dbReference type="PIRSR" id="PIRSR001365-1"/>
    </source>
</evidence>
<evidence type="ECO:0000313" key="5">
    <source>
        <dbReference type="EMBL" id="SKB77997.1"/>
    </source>
</evidence>
<dbReference type="CDD" id="cd00408">
    <property type="entry name" value="DHDPS-like"/>
    <property type="match status" value="1"/>
</dbReference>
<dbReference type="SUPFAM" id="SSF51569">
    <property type="entry name" value="Aldolase"/>
    <property type="match status" value="1"/>
</dbReference>
<dbReference type="OrthoDB" id="9796205at2"/>
<dbReference type="Gene3D" id="3.20.20.70">
    <property type="entry name" value="Aldolase class I"/>
    <property type="match status" value="1"/>
</dbReference>
<evidence type="ECO:0000313" key="6">
    <source>
        <dbReference type="Proteomes" id="UP000190541"/>
    </source>
</evidence>
<organism evidence="5 6">
    <name type="scientific">Parapedobacter luteus</name>
    <dbReference type="NCBI Taxonomy" id="623280"/>
    <lineage>
        <taxon>Bacteria</taxon>
        <taxon>Pseudomonadati</taxon>
        <taxon>Bacteroidota</taxon>
        <taxon>Sphingobacteriia</taxon>
        <taxon>Sphingobacteriales</taxon>
        <taxon>Sphingobacteriaceae</taxon>
        <taxon>Parapedobacter</taxon>
    </lineage>
</organism>
<dbReference type="AlphaFoldDB" id="A0A1T5E1V4"/>
<reference evidence="5 6" key="1">
    <citation type="submission" date="2017-02" db="EMBL/GenBank/DDBJ databases">
        <authorList>
            <person name="Peterson S.W."/>
        </authorList>
    </citation>
    <scope>NUCLEOTIDE SEQUENCE [LARGE SCALE GENOMIC DNA]</scope>
    <source>
        <strain evidence="5 6">DSM 22899</strain>
    </source>
</reference>
<dbReference type="PIRSF" id="PIRSF001365">
    <property type="entry name" value="DHDPS"/>
    <property type="match status" value="1"/>
</dbReference>
<dbReference type="Pfam" id="PF00701">
    <property type="entry name" value="DHDPS"/>
    <property type="match status" value="1"/>
</dbReference>
<protein>
    <submittedName>
        <fullName evidence="5">4-hydroxy-tetrahydrodipicolinate synthase</fullName>
    </submittedName>
</protein>
<comment type="similarity">
    <text evidence="1 3">Belongs to the DapA family.</text>
</comment>
<proteinExistence type="inferred from homology"/>
<dbReference type="EMBL" id="FUYS01000008">
    <property type="protein sequence ID" value="SKB77997.1"/>
    <property type="molecule type" value="Genomic_DNA"/>
</dbReference>